<dbReference type="SUPFAM" id="SSF116726">
    <property type="entry name" value="TrkA C-terminal domain-like"/>
    <property type="match status" value="1"/>
</dbReference>
<dbReference type="PROSITE" id="PS51201">
    <property type="entry name" value="RCK_N"/>
    <property type="match status" value="1"/>
</dbReference>
<dbReference type="SUPFAM" id="SSF81324">
    <property type="entry name" value="Voltage-gated potassium channels"/>
    <property type="match status" value="1"/>
</dbReference>
<evidence type="ECO:0000313" key="4">
    <source>
        <dbReference type="EMBL" id="MCL7749901.1"/>
    </source>
</evidence>
<dbReference type="SUPFAM" id="SSF51735">
    <property type="entry name" value="NAD(P)-binding Rossmann-fold domains"/>
    <property type="match status" value="1"/>
</dbReference>
<protein>
    <submittedName>
        <fullName evidence="4">Ion channel</fullName>
    </submittedName>
</protein>
<keyword evidence="2" id="KW-0812">Transmembrane</keyword>
<proteinExistence type="predicted"/>
<feature type="transmembrane region" description="Helical" evidence="2">
    <location>
        <begin position="50"/>
        <end position="67"/>
    </location>
</feature>
<dbReference type="InterPro" id="IPR036291">
    <property type="entry name" value="NAD(P)-bd_dom_sf"/>
</dbReference>
<feature type="domain" description="RCK N-terminal" evidence="3">
    <location>
        <begin position="115"/>
        <end position="241"/>
    </location>
</feature>
<dbReference type="InterPro" id="IPR036721">
    <property type="entry name" value="RCK_C_sf"/>
</dbReference>
<dbReference type="PANTHER" id="PTHR43833:SF9">
    <property type="entry name" value="POTASSIUM CHANNEL PROTEIN YUGO-RELATED"/>
    <property type="match status" value="1"/>
</dbReference>
<dbReference type="AlphaFoldDB" id="A0A9X2I7Q5"/>
<dbReference type="EMBL" id="JAKRYL010000045">
    <property type="protein sequence ID" value="MCL7749901.1"/>
    <property type="molecule type" value="Genomic_DNA"/>
</dbReference>
<comment type="caution">
    <text evidence="4">The sequence shown here is derived from an EMBL/GenBank/DDBJ whole genome shotgun (WGS) entry which is preliminary data.</text>
</comment>
<organism evidence="4 5">
    <name type="scientific">Halalkalibacter alkaliphilus</name>
    <dbReference type="NCBI Taxonomy" id="2917993"/>
    <lineage>
        <taxon>Bacteria</taxon>
        <taxon>Bacillati</taxon>
        <taxon>Bacillota</taxon>
        <taxon>Bacilli</taxon>
        <taxon>Bacillales</taxon>
        <taxon>Bacillaceae</taxon>
        <taxon>Halalkalibacter</taxon>
    </lineage>
</organism>
<evidence type="ECO:0000313" key="5">
    <source>
        <dbReference type="Proteomes" id="UP001139150"/>
    </source>
</evidence>
<dbReference type="GO" id="GO:0006813">
    <property type="term" value="P:potassium ion transport"/>
    <property type="evidence" value="ECO:0007669"/>
    <property type="project" value="InterPro"/>
</dbReference>
<name>A0A9X2I7Q5_9BACI</name>
<evidence type="ECO:0000259" key="3">
    <source>
        <dbReference type="PROSITE" id="PS51201"/>
    </source>
</evidence>
<dbReference type="Pfam" id="PF02254">
    <property type="entry name" value="TrkA_N"/>
    <property type="match status" value="1"/>
</dbReference>
<sequence length="336" mass="37068">MQQWLFIRTLLGHVPLVVKLLFAVLGSGVLAGALVHLLEPERFSTWFEGIWWAFITVSTVGYGDFVPESTITRVVAIVLIFVGVGFMTLLVTSFAGAAVSINQSAKEGVISFIGEDHIVVIGWNERSRQSIENIQLALPQIKIVLIDETLDELPKEFKNVHFVKGNSSEDSILKQANISLARSVLITAKHQGSEFTADARSILTTLAVKGQNPDVYTTVEILTKEQLANAKRAGADKCVESTTLTGSVLTSNLLHQQTSDVINQFLEYNEKNLLEFELVTEKLVGRSLIDTLPNFYKKGMLIIGLKRSGQILFHPHSSLLLEPNDELIVIKSNKAT</sequence>
<dbReference type="GO" id="GO:0005886">
    <property type="term" value="C:plasma membrane"/>
    <property type="evidence" value="ECO:0007669"/>
    <property type="project" value="UniProtKB-SubCell"/>
</dbReference>
<dbReference type="InterPro" id="IPR003148">
    <property type="entry name" value="RCK_N"/>
</dbReference>
<dbReference type="RefSeq" id="WP_250098749.1">
    <property type="nucleotide sequence ID" value="NZ_JAKRYL010000045.1"/>
</dbReference>
<evidence type="ECO:0000256" key="1">
    <source>
        <dbReference type="ARBA" id="ARBA00004651"/>
    </source>
</evidence>
<dbReference type="Pfam" id="PF07885">
    <property type="entry name" value="Ion_trans_2"/>
    <property type="match status" value="1"/>
</dbReference>
<dbReference type="InterPro" id="IPR050721">
    <property type="entry name" value="Trk_Ktr_HKT_K-transport"/>
</dbReference>
<keyword evidence="2" id="KW-1133">Transmembrane helix</keyword>
<comment type="subcellular location">
    <subcellularLocation>
        <location evidence="1">Cell membrane</location>
        <topology evidence="1">Multi-pass membrane protein</topology>
    </subcellularLocation>
</comment>
<dbReference type="Gene3D" id="1.10.287.70">
    <property type="match status" value="1"/>
</dbReference>
<dbReference type="Gene3D" id="3.30.70.1450">
    <property type="entry name" value="Regulator of K+ conductance, C-terminal domain"/>
    <property type="match status" value="1"/>
</dbReference>
<evidence type="ECO:0000256" key="2">
    <source>
        <dbReference type="SAM" id="Phobius"/>
    </source>
</evidence>
<gene>
    <name evidence="4" type="ORF">MF646_22620</name>
</gene>
<dbReference type="InterPro" id="IPR013099">
    <property type="entry name" value="K_chnl_dom"/>
</dbReference>
<dbReference type="Proteomes" id="UP001139150">
    <property type="component" value="Unassembled WGS sequence"/>
</dbReference>
<keyword evidence="5" id="KW-1185">Reference proteome</keyword>
<accession>A0A9X2I7Q5</accession>
<feature type="transmembrane region" description="Helical" evidence="2">
    <location>
        <begin position="74"/>
        <end position="99"/>
    </location>
</feature>
<reference evidence="4" key="1">
    <citation type="submission" date="2022-02" db="EMBL/GenBank/DDBJ databases">
        <title>Halalkalibacter sp. nov. isolated from Lonar Lake, India.</title>
        <authorList>
            <person name="Joshi A."/>
            <person name="Thite S."/>
            <person name="Lodha T."/>
        </authorList>
    </citation>
    <scope>NUCLEOTIDE SEQUENCE</scope>
    <source>
        <strain evidence="4">MEB205</strain>
    </source>
</reference>
<dbReference type="GO" id="GO:0008324">
    <property type="term" value="F:monoatomic cation transmembrane transporter activity"/>
    <property type="evidence" value="ECO:0007669"/>
    <property type="project" value="InterPro"/>
</dbReference>
<keyword evidence="2" id="KW-0472">Membrane</keyword>
<dbReference type="PANTHER" id="PTHR43833">
    <property type="entry name" value="POTASSIUM CHANNEL PROTEIN 2-RELATED-RELATED"/>
    <property type="match status" value="1"/>
</dbReference>
<dbReference type="Gene3D" id="3.40.50.720">
    <property type="entry name" value="NAD(P)-binding Rossmann-like Domain"/>
    <property type="match status" value="1"/>
</dbReference>
<feature type="transmembrane region" description="Helical" evidence="2">
    <location>
        <begin position="20"/>
        <end position="38"/>
    </location>
</feature>